<evidence type="ECO:0000256" key="1">
    <source>
        <dbReference type="ARBA" id="ARBA00022690"/>
    </source>
</evidence>
<gene>
    <name evidence="4" type="ORF">Taro_018346</name>
</gene>
<accession>A0A843UQI3</accession>
<keyword evidence="3" id="KW-0732">Signal</keyword>
<dbReference type="Proteomes" id="UP000652761">
    <property type="component" value="Unassembled WGS sequence"/>
</dbReference>
<name>A0A843UQI3_COLES</name>
<evidence type="ECO:0000313" key="5">
    <source>
        <dbReference type="Proteomes" id="UP000652761"/>
    </source>
</evidence>
<dbReference type="GO" id="GO:0004867">
    <property type="term" value="F:serine-type endopeptidase inhibitor activity"/>
    <property type="evidence" value="ECO:0007669"/>
    <property type="project" value="InterPro"/>
</dbReference>
<evidence type="ECO:0000256" key="3">
    <source>
        <dbReference type="SAM" id="SignalP"/>
    </source>
</evidence>
<feature type="signal peptide" evidence="3">
    <location>
        <begin position="1"/>
        <end position="35"/>
    </location>
</feature>
<evidence type="ECO:0008006" key="6">
    <source>
        <dbReference type="Google" id="ProtNLM"/>
    </source>
</evidence>
<keyword evidence="5" id="KW-1185">Reference proteome</keyword>
<keyword evidence="2" id="KW-1015">Disulfide bond</keyword>
<reference evidence="4" key="1">
    <citation type="submission" date="2017-07" db="EMBL/GenBank/DDBJ databases">
        <title>Taro Niue Genome Assembly and Annotation.</title>
        <authorList>
            <person name="Atibalentja N."/>
            <person name="Keating K."/>
            <person name="Fields C.J."/>
        </authorList>
    </citation>
    <scope>NUCLEOTIDE SEQUENCE</scope>
    <source>
        <strain evidence="4">Niue_2</strain>
        <tissue evidence="4">Leaf</tissue>
    </source>
</reference>
<organism evidence="4 5">
    <name type="scientific">Colocasia esculenta</name>
    <name type="common">Wild taro</name>
    <name type="synonym">Arum esculentum</name>
    <dbReference type="NCBI Taxonomy" id="4460"/>
    <lineage>
        <taxon>Eukaryota</taxon>
        <taxon>Viridiplantae</taxon>
        <taxon>Streptophyta</taxon>
        <taxon>Embryophyta</taxon>
        <taxon>Tracheophyta</taxon>
        <taxon>Spermatophyta</taxon>
        <taxon>Magnoliopsida</taxon>
        <taxon>Liliopsida</taxon>
        <taxon>Araceae</taxon>
        <taxon>Aroideae</taxon>
        <taxon>Colocasieae</taxon>
        <taxon>Colocasia</taxon>
    </lineage>
</organism>
<dbReference type="Gene3D" id="2.10.69.10">
    <property type="entry name" value="Cysteine Protease (Bromelain) Inhibitor, subunit H"/>
    <property type="match status" value="1"/>
</dbReference>
<dbReference type="AlphaFoldDB" id="A0A843UQI3"/>
<dbReference type="SMR" id="A0A843UQI3"/>
<dbReference type="EMBL" id="NMUH01000853">
    <property type="protein sequence ID" value="MQL85835.1"/>
    <property type="molecule type" value="Genomic_DNA"/>
</dbReference>
<feature type="chain" id="PRO_5032270784" description="Bowman-Birk serine protease inhibitors family domain-containing protein" evidence="3">
    <location>
        <begin position="36"/>
        <end position="146"/>
    </location>
</feature>
<comment type="caution">
    <text evidence="4">The sequence shown here is derived from an EMBL/GenBank/DDBJ whole genome shotgun (WGS) entry which is preliminary data.</text>
</comment>
<keyword evidence="1" id="KW-0646">Protease inhibitor</keyword>
<evidence type="ECO:0000256" key="2">
    <source>
        <dbReference type="ARBA" id="ARBA00023157"/>
    </source>
</evidence>
<evidence type="ECO:0000313" key="4">
    <source>
        <dbReference type="EMBL" id="MQL85835.1"/>
    </source>
</evidence>
<protein>
    <recommendedName>
        <fullName evidence="6">Bowman-Birk serine protease inhibitors family domain-containing protein</fullName>
    </recommendedName>
</protein>
<dbReference type="GO" id="GO:0005576">
    <property type="term" value="C:extracellular region"/>
    <property type="evidence" value="ECO:0007669"/>
    <property type="project" value="InterPro"/>
</dbReference>
<proteinExistence type="predicted"/>
<dbReference type="SUPFAM" id="SSF57247">
    <property type="entry name" value="Bowman-Birk inhibitor, BBI"/>
    <property type="match status" value="1"/>
</dbReference>
<dbReference type="InterPro" id="IPR035995">
    <property type="entry name" value="Bowman-Birk_prot_inh"/>
</dbReference>
<sequence>MAGAKKNGMVGIMWVMTVLLVVLIAASLLASPATARDPFVGLSNIRGQPWKRTGASASSWLECCDNCQCEDLGRGPPCACYDRYELQIGCPNGCSSCVCDRRRYPPCSCEELLEFCPGSCGYGPPTAGNTAASSGTTPAGTAATGN</sequence>